<evidence type="ECO:0000256" key="4">
    <source>
        <dbReference type="ARBA" id="ARBA00022692"/>
    </source>
</evidence>
<keyword evidence="6 7" id="KW-0472">Membrane</keyword>
<dbReference type="InterPro" id="IPR051907">
    <property type="entry name" value="DoxX-like_oxidoreductase"/>
</dbReference>
<feature type="transmembrane region" description="Helical" evidence="7">
    <location>
        <begin position="112"/>
        <end position="132"/>
    </location>
</feature>
<dbReference type="PANTHER" id="PTHR33452">
    <property type="entry name" value="OXIDOREDUCTASE CATD-RELATED"/>
    <property type="match status" value="1"/>
</dbReference>
<keyword evidence="9" id="KW-1185">Reference proteome</keyword>
<dbReference type="EMBL" id="BAABFA010000008">
    <property type="protein sequence ID" value="GAA4463551.1"/>
    <property type="molecule type" value="Genomic_DNA"/>
</dbReference>
<gene>
    <name evidence="8" type="ORF">GCM10023093_12260</name>
</gene>
<dbReference type="PANTHER" id="PTHR33452:SF1">
    <property type="entry name" value="INNER MEMBRANE PROTEIN YPHA-RELATED"/>
    <property type="match status" value="1"/>
</dbReference>
<dbReference type="Pfam" id="PF07681">
    <property type="entry name" value="DoxX"/>
    <property type="match status" value="1"/>
</dbReference>
<evidence type="ECO:0000256" key="7">
    <source>
        <dbReference type="SAM" id="Phobius"/>
    </source>
</evidence>
<dbReference type="Proteomes" id="UP001500067">
    <property type="component" value="Unassembled WGS sequence"/>
</dbReference>
<keyword evidence="4 7" id="KW-0812">Transmembrane</keyword>
<protein>
    <recommendedName>
        <fullName evidence="10">DoxX family protein</fullName>
    </recommendedName>
</protein>
<name>A0ABP8NDK9_9BACT</name>
<keyword evidence="3" id="KW-1003">Cell membrane</keyword>
<evidence type="ECO:0008006" key="10">
    <source>
        <dbReference type="Google" id="ProtNLM"/>
    </source>
</evidence>
<evidence type="ECO:0000256" key="2">
    <source>
        <dbReference type="ARBA" id="ARBA00006679"/>
    </source>
</evidence>
<evidence type="ECO:0000256" key="1">
    <source>
        <dbReference type="ARBA" id="ARBA00004651"/>
    </source>
</evidence>
<comment type="subcellular location">
    <subcellularLocation>
        <location evidence="1">Cell membrane</location>
        <topology evidence="1">Multi-pass membrane protein</topology>
    </subcellularLocation>
</comment>
<dbReference type="InterPro" id="IPR032808">
    <property type="entry name" value="DoxX"/>
</dbReference>
<evidence type="ECO:0000313" key="8">
    <source>
        <dbReference type="EMBL" id="GAA4463551.1"/>
    </source>
</evidence>
<accession>A0ABP8NDK9</accession>
<organism evidence="8 9">
    <name type="scientific">Nemorincola caseinilytica</name>
    <dbReference type="NCBI Taxonomy" id="2054315"/>
    <lineage>
        <taxon>Bacteria</taxon>
        <taxon>Pseudomonadati</taxon>
        <taxon>Bacteroidota</taxon>
        <taxon>Chitinophagia</taxon>
        <taxon>Chitinophagales</taxon>
        <taxon>Chitinophagaceae</taxon>
        <taxon>Nemorincola</taxon>
    </lineage>
</organism>
<reference evidence="9" key="1">
    <citation type="journal article" date="2019" name="Int. J. Syst. Evol. Microbiol.">
        <title>The Global Catalogue of Microorganisms (GCM) 10K type strain sequencing project: providing services to taxonomists for standard genome sequencing and annotation.</title>
        <authorList>
            <consortium name="The Broad Institute Genomics Platform"/>
            <consortium name="The Broad Institute Genome Sequencing Center for Infectious Disease"/>
            <person name="Wu L."/>
            <person name="Ma J."/>
        </authorList>
    </citation>
    <scope>NUCLEOTIDE SEQUENCE [LARGE SCALE GENOMIC DNA]</scope>
    <source>
        <strain evidence="9">JCM 32105</strain>
    </source>
</reference>
<evidence type="ECO:0000256" key="5">
    <source>
        <dbReference type="ARBA" id="ARBA00022989"/>
    </source>
</evidence>
<evidence type="ECO:0000313" key="9">
    <source>
        <dbReference type="Proteomes" id="UP001500067"/>
    </source>
</evidence>
<evidence type="ECO:0000256" key="3">
    <source>
        <dbReference type="ARBA" id="ARBA00022475"/>
    </source>
</evidence>
<sequence length="135" mass="14921">MAILGKLGRYQNFGLLVMRIGLGAMMILHGKDKLMGGVDTWTDLGHAMGKLHIHFWPAFWGFMCAITETIGGLFCMLGLWFRLVCLLLVINFIVAALYHFTTIAEIKECAHAIELASTFFGLMFIGAGAYSVDKS</sequence>
<dbReference type="RefSeq" id="WP_345080126.1">
    <property type="nucleotide sequence ID" value="NZ_BAABFA010000008.1"/>
</dbReference>
<keyword evidence="5 7" id="KW-1133">Transmembrane helix</keyword>
<comment type="similarity">
    <text evidence="2">Belongs to the DoxX family.</text>
</comment>
<feature type="transmembrane region" description="Helical" evidence="7">
    <location>
        <begin position="51"/>
        <end position="74"/>
    </location>
</feature>
<feature type="transmembrane region" description="Helical" evidence="7">
    <location>
        <begin position="12"/>
        <end position="30"/>
    </location>
</feature>
<feature type="transmembrane region" description="Helical" evidence="7">
    <location>
        <begin position="80"/>
        <end position="100"/>
    </location>
</feature>
<proteinExistence type="inferred from homology"/>
<comment type="caution">
    <text evidence="8">The sequence shown here is derived from an EMBL/GenBank/DDBJ whole genome shotgun (WGS) entry which is preliminary data.</text>
</comment>
<evidence type="ECO:0000256" key="6">
    <source>
        <dbReference type="ARBA" id="ARBA00023136"/>
    </source>
</evidence>